<comment type="similarity">
    <text evidence="2">Belongs to the major facilitator superfamily. Proton-dependent oligopeptide transporter (POT/PTR) (TC 2.A.17) family.</text>
</comment>
<feature type="transmembrane region" description="Helical" evidence="8">
    <location>
        <begin position="78"/>
        <end position="95"/>
    </location>
</feature>
<dbReference type="GO" id="GO:1904680">
    <property type="term" value="F:peptide transmembrane transporter activity"/>
    <property type="evidence" value="ECO:0007669"/>
    <property type="project" value="InterPro"/>
</dbReference>
<feature type="transmembrane region" description="Helical" evidence="8">
    <location>
        <begin position="648"/>
        <end position="668"/>
    </location>
</feature>
<keyword evidence="4" id="KW-0813">Transport</keyword>
<dbReference type="eggNOG" id="COG3104">
    <property type="taxonomic scope" value="Bacteria"/>
</dbReference>
<evidence type="ECO:0000256" key="7">
    <source>
        <dbReference type="SAM" id="MobiDB-lite"/>
    </source>
</evidence>
<keyword evidence="10" id="KW-1185">Reference proteome</keyword>
<feature type="transmembrane region" description="Helical" evidence="8">
    <location>
        <begin position="617"/>
        <end position="636"/>
    </location>
</feature>
<feature type="transmembrane region" description="Helical" evidence="8">
    <location>
        <begin position="48"/>
        <end position="66"/>
    </location>
</feature>
<dbReference type="STRING" id="378806.STAUR_0532"/>
<feature type="transmembrane region" description="Helical" evidence="8">
    <location>
        <begin position="409"/>
        <end position="429"/>
    </location>
</feature>
<evidence type="ECO:0000313" key="10">
    <source>
        <dbReference type="Proteomes" id="UP000001351"/>
    </source>
</evidence>
<dbReference type="InterPro" id="IPR005279">
    <property type="entry name" value="Dipep/tripep_permease"/>
</dbReference>
<feature type="transmembrane region" description="Helical" evidence="8">
    <location>
        <begin position="102"/>
        <end position="120"/>
    </location>
</feature>
<dbReference type="AlphaFoldDB" id="E3FTC2"/>
<organism evidence="9 10">
    <name type="scientific">Stigmatella aurantiaca (strain DW4/3-1)</name>
    <dbReference type="NCBI Taxonomy" id="378806"/>
    <lineage>
        <taxon>Bacteria</taxon>
        <taxon>Pseudomonadati</taxon>
        <taxon>Myxococcota</taxon>
        <taxon>Myxococcia</taxon>
        <taxon>Myxococcales</taxon>
        <taxon>Cystobacterineae</taxon>
        <taxon>Archangiaceae</taxon>
        <taxon>Stigmatella</taxon>
    </lineage>
</organism>
<feature type="transmembrane region" description="Helical" evidence="8">
    <location>
        <begin position="376"/>
        <end position="397"/>
    </location>
</feature>
<feature type="transmembrane region" description="Helical" evidence="8">
    <location>
        <begin position="126"/>
        <end position="144"/>
    </location>
</feature>
<evidence type="ECO:0000256" key="1">
    <source>
        <dbReference type="ARBA" id="ARBA00004141"/>
    </source>
</evidence>
<name>E3FTC2_STIAD</name>
<dbReference type="OrthoDB" id="5351355at2"/>
<keyword evidence="3 8" id="KW-0812">Transmembrane</keyword>
<dbReference type="HOGENOM" id="CLU_004790_0_2_7"/>
<keyword evidence="6 8" id="KW-0472">Membrane</keyword>
<dbReference type="CDD" id="cd17346">
    <property type="entry name" value="MFS_DtpA_like"/>
    <property type="match status" value="1"/>
</dbReference>
<gene>
    <name evidence="9" type="ordered locus">STAUR_0532</name>
</gene>
<feature type="transmembrane region" description="Helical" evidence="8">
    <location>
        <begin position="270"/>
        <end position="288"/>
    </location>
</feature>
<evidence type="ECO:0000256" key="3">
    <source>
        <dbReference type="ARBA" id="ARBA00022692"/>
    </source>
</evidence>
<evidence type="ECO:0000256" key="5">
    <source>
        <dbReference type="ARBA" id="ARBA00022989"/>
    </source>
</evidence>
<dbReference type="NCBIfam" id="TIGR00924">
    <property type="entry name" value="yjdL_sub1_fam"/>
    <property type="match status" value="1"/>
</dbReference>
<keyword evidence="5 8" id="KW-1133">Transmembrane helix</keyword>
<feature type="transmembrane region" description="Helical" evidence="8">
    <location>
        <begin position="165"/>
        <end position="185"/>
    </location>
</feature>
<feature type="transmembrane region" description="Helical" evidence="8">
    <location>
        <begin position="197"/>
        <end position="216"/>
    </location>
</feature>
<accession>E3FTC2</accession>
<evidence type="ECO:0000256" key="6">
    <source>
        <dbReference type="ARBA" id="ARBA00023136"/>
    </source>
</evidence>
<dbReference type="Proteomes" id="UP000001351">
    <property type="component" value="Chromosome"/>
</dbReference>
<feature type="transmembrane region" description="Helical" evidence="8">
    <location>
        <begin position="584"/>
        <end position="605"/>
    </location>
</feature>
<dbReference type="InterPro" id="IPR036259">
    <property type="entry name" value="MFS_trans_sf"/>
</dbReference>
<keyword evidence="4" id="KW-0653">Protein transport</keyword>
<feature type="transmembrane region" description="Helical" evidence="8">
    <location>
        <begin position="300"/>
        <end position="317"/>
    </location>
</feature>
<dbReference type="EMBL" id="CP002271">
    <property type="protein sequence ID" value="ADO68336.1"/>
    <property type="molecule type" value="Genomic_DNA"/>
</dbReference>
<keyword evidence="4" id="KW-0571">Peptide transport</keyword>
<dbReference type="RefSeq" id="WP_013374205.1">
    <property type="nucleotide sequence ID" value="NC_014623.1"/>
</dbReference>
<dbReference type="SUPFAM" id="SSF103473">
    <property type="entry name" value="MFS general substrate transporter"/>
    <property type="match status" value="1"/>
</dbReference>
<dbReference type="Pfam" id="PF00854">
    <property type="entry name" value="PTR2"/>
    <property type="match status" value="3"/>
</dbReference>
<protein>
    <submittedName>
        <fullName evidence="9">Dipeptide/tripeptide permease</fullName>
    </submittedName>
</protein>
<dbReference type="GO" id="GO:0016020">
    <property type="term" value="C:membrane"/>
    <property type="evidence" value="ECO:0007669"/>
    <property type="project" value="UniProtKB-SubCell"/>
</dbReference>
<dbReference type="KEGG" id="sur:STAUR_0532"/>
<dbReference type="GO" id="GO:0015833">
    <property type="term" value="P:peptide transport"/>
    <property type="evidence" value="ECO:0007669"/>
    <property type="project" value="UniProtKB-KW"/>
</dbReference>
<evidence type="ECO:0000256" key="4">
    <source>
        <dbReference type="ARBA" id="ARBA00022856"/>
    </source>
</evidence>
<dbReference type="InterPro" id="IPR000109">
    <property type="entry name" value="POT_fam"/>
</dbReference>
<evidence type="ECO:0000256" key="2">
    <source>
        <dbReference type="ARBA" id="ARBA00005982"/>
    </source>
</evidence>
<proteinExistence type="inferred from homology"/>
<reference evidence="9 10" key="1">
    <citation type="journal article" date="2011" name="Mol. Biol. Evol.">
        <title>Comparative genomic analysis of fruiting body formation in Myxococcales.</title>
        <authorList>
            <person name="Huntley S."/>
            <person name="Hamann N."/>
            <person name="Wegener-Feldbrugge S."/>
            <person name="Treuner-Lange A."/>
            <person name="Kube M."/>
            <person name="Reinhardt R."/>
            <person name="Klages S."/>
            <person name="Muller R."/>
            <person name="Ronning C.M."/>
            <person name="Nierman W.C."/>
            <person name="Sogaard-Andersen L."/>
        </authorList>
    </citation>
    <scope>NUCLEOTIDE SEQUENCE [LARGE SCALE GENOMIC DNA]</scope>
    <source>
        <strain evidence="9 10">DW4/3-1</strain>
    </source>
</reference>
<comment type="subcellular location">
    <subcellularLocation>
        <location evidence="1">Membrane</location>
        <topology evidence="1">Multi-pass membrane protein</topology>
    </subcellularLocation>
</comment>
<sequence>MSPSAATAKKQLPQAGLPPEASSAAVEEPKGHPKGLYILFATEMWERFSYYGMRALFVLYLLNYLQFQPADSSAMYKWYMSLACLTPLIGGFLADRFLGLRASVITGAVLMAIGHFLMAFEPLPALYMALAFIIAGNGFFKPSISTLVGKMYRQDDARRDGAFTIFYMGISLGAFMSPILCGWLRQNMGPTPGMGYHYGFAAAGVGMVLSLIIFLVGQKQVLRDVEAAGNLHEIRPQRGDAKAVHLVGSPRQADEAEPGIGGFGGAIVRGLPWVFFTLAAVVPTRFVYLAATGQQAWTDAIMPSIFAIIGAWMGWTLRTIKGAARDKSTIIFVLIAFVILFFMALEQAGNALNVWAEYNTLKTLGPLQLSAEYFQAANPIFGVIFAPLLAVLWTLLSRHGRHVSVAAKMLASMVLMAMAFGAMVASAAAENGTVTQVSLASVPREVRLEELNAGRLRYDPATQQLSVSGVLAPFAVTQALRPTVNGAYMAQVEALDQQARYASEERPVTFQFQNLPEDYVFPLAGPQAEAFAGSWSDANKTVTMRGGLSHTAKAQLVGAGAPPEWRQALSNLAEKSKAARVSGLWLLLSYLLATLGELCLAPVGLSMVTKLAPARFASLFMGAWLISVSVSQYLGGSLGEMWGRVVPSSYFAIFIYTSLAGALVLLILQSPLNRLAREAK</sequence>
<feature type="region of interest" description="Disordered" evidence="7">
    <location>
        <begin position="1"/>
        <end position="28"/>
    </location>
</feature>
<evidence type="ECO:0000256" key="8">
    <source>
        <dbReference type="SAM" id="Phobius"/>
    </source>
</evidence>
<dbReference type="Gene3D" id="1.20.1250.20">
    <property type="entry name" value="MFS general substrate transporter like domains"/>
    <property type="match status" value="2"/>
</dbReference>
<dbReference type="PANTHER" id="PTHR11654">
    <property type="entry name" value="OLIGOPEPTIDE TRANSPORTER-RELATED"/>
    <property type="match status" value="1"/>
</dbReference>
<feature type="transmembrane region" description="Helical" evidence="8">
    <location>
        <begin position="329"/>
        <end position="356"/>
    </location>
</feature>
<evidence type="ECO:0000313" key="9">
    <source>
        <dbReference type="EMBL" id="ADO68336.1"/>
    </source>
</evidence>